<evidence type="ECO:0000256" key="3">
    <source>
        <dbReference type="ARBA" id="ARBA00022737"/>
    </source>
</evidence>
<evidence type="ECO:0000259" key="8">
    <source>
        <dbReference type="Pfam" id="PF20946"/>
    </source>
</evidence>
<evidence type="ECO:0000256" key="6">
    <source>
        <dbReference type="SAM" id="MobiDB-lite"/>
    </source>
</evidence>
<keyword evidence="11" id="KW-1185">Reference proteome</keyword>
<dbReference type="SMART" id="SM00320">
    <property type="entry name" value="WD40"/>
    <property type="match status" value="6"/>
</dbReference>
<organism evidence="10 11">
    <name type="scientific">Talaromyces pinophilus</name>
    <name type="common">Penicillium pinophilum</name>
    <dbReference type="NCBI Taxonomy" id="128442"/>
    <lineage>
        <taxon>Eukaryota</taxon>
        <taxon>Fungi</taxon>
        <taxon>Dikarya</taxon>
        <taxon>Ascomycota</taxon>
        <taxon>Pezizomycotina</taxon>
        <taxon>Eurotiomycetes</taxon>
        <taxon>Eurotiomycetidae</taxon>
        <taxon>Eurotiales</taxon>
        <taxon>Trichocomaceae</taxon>
        <taxon>Talaromyces</taxon>
        <taxon>Talaromyces sect. Talaromyces</taxon>
    </lineage>
</organism>
<proteinExistence type="predicted"/>
<dbReference type="PROSITE" id="PS50082">
    <property type="entry name" value="WD_REPEATS_2"/>
    <property type="match status" value="2"/>
</dbReference>
<dbReference type="InterPro" id="IPR015943">
    <property type="entry name" value="WD40/YVTN_repeat-like_dom_sf"/>
</dbReference>
<dbReference type="SUPFAM" id="SSF50978">
    <property type="entry name" value="WD40 repeat-like"/>
    <property type="match status" value="1"/>
</dbReference>
<dbReference type="Pfam" id="PF24817">
    <property type="entry name" value="WD40_WDHD1_1st"/>
    <property type="match status" value="1"/>
</dbReference>
<evidence type="ECO:0000256" key="1">
    <source>
        <dbReference type="ARBA" id="ARBA00004123"/>
    </source>
</evidence>
<feature type="repeat" description="WD" evidence="5">
    <location>
        <begin position="11"/>
        <end position="52"/>
    </location>
</feature>
<dbReference type="PROSITE" id="PS00678">
    <property type="entry name" value="WD_REPEATS_1"/>
    <property type="match status" value="1"/>
</dbReference>
<dbReference type="GO" id="GO:0043596">
    <property type="term" value="C:nuclear replication fork"/>
    <property type="evidence" value="ECO:0007669"/>
    <property type="project" value="TreeGrafter"/>
</dbReference>
<feature type="region of interest" description="Disordered" evidence="6">
    <location>
        <begin position="1"/>
        <end position="21"/>
    </location>
</feature>
<dbReference type="PANTHER" id="PTHR19932">
    <property type="entry name" value="WD REPEAT AND HMG-BOX DNA BINDING PROTEIN"/>
    <property type="match status" value="1"/>
</dbReference>
<keyword evidence="4" id="KW-0539">Nucleus</keyword>
<dbReference type="GO" id="GO:0006281">
    <property type="term" value="P:DNA repair"/>
    <property type="evidence" value="ECO:0007669"/>
    <property type="project" value="TreeGrafter"/>
</dbReference>
<gene>
    <name evidence="10" type="ORF">TCE0_004f00147</name>
</gene>
<feature type="region of interest" description="Disordered" evidence="6">
    <location>
        <begin position="323"/>
        <end position="359"/>
    </location>
</feature>
<dbReference type="InterPro" id="IPR057646">
    <property type="entry name" value="WD40_WDHD1_1st"/>
</dbReference>
<dbReference type="PANTHER" id="PTHR19932:SF10">
    <property type="entry name" value="WD REPEAT AND HMG-BOX DNA-BINDING PROTEIN 1"/>
    <property type="match status" value="1"/>
</dbReference>
<feature type="domain" description="WDHD1/CFT4 second beta-propeller" evidence="7">
    <location>
        <begin position="415"/>
        <end position="704"/>
    </location>
</feature>
<name>A0A0B8MXF2_TALPI</name>
<feature type="domain" description="WDHD1/CFT4 helical bundle" evidence="8">
    <location>
        <begin position="728"/>
        <end position="832"/>
    </location>
</feature>
<feature type="compositionally biased region" description="Basic and acidic residues" evidence="6">
    <location>
        <begin position="341"/>
        <end position="350"/>
    </location>
</feature>
<dbReference type="Pfam" id="PF12341">
    <property type="entry name" value="Mcl1_mid"/>
    <property type="match status" value="1"/>
</dbReference>
<dbReference type="Proteomes" id="UP000053095">
    <property type="component" value="Unassembled WGS sequence"/>
</dbReference>
<dbReference type="InterPro" id="IPR019775">
    <property type="entry name" value="WD40_repeat_CS"/>
</dbReference>
<evidence type="ECO:0000259" key="7">
    <source>
        <dbReference type="Pfam" id="PF12341"/>
    </source>
</evidence>
<feature type="region of interest" description="Disordered" evidence="6">
    <location>
        <begin position="375"/>
        <end position="403"/>
    </location>
</feature>
<accession>A0A0B8MXF2</accession>
<evidence type="ECO:0000259" key="9">
    <source>
        <dbReference type="Pfam" id="PF24817"/>
    </source>
</evidence>
<dbReference type="EMBL" id="DF933800">
    <property type="protein sequence ID" value="GAM33327.1"/>
    <property type="molecule type" value="Genomic_DNA"/>
</dbReference>
<dbReference type="InterPro" id="IPR001680">
    <property type="entry name" value="WD40_rpt"/>
</dbReference>
<evidence type="ECO:0000313" key="11">
    <source>
        <dbReference type="Proteomes" id="UP000053095"/>
    </source>
</evidence>
<sequence>MSSATMRPRGRPAHTPGTTVLTYTPNGRHIITAGSNSAIRIYTVGDEGEPRTIDEGVEAHFGITATNDCFIIGAEDGTVWRYDLESGKMDKLLVRCALPVRDLAISSDGQWVAVASDELTVKVVNVDDMTNVKYLREQTKGSKHVSFDPSGRFIAVSCTDGVLYIYSIASEEPELVRKIDGAIRRLEPEDEATSRVVWHPDGTAFATAQATREVAIFSTSDWSPQKSFTSAHNGDITALGWSPNGALLATAGADGKILLWETSTLNILKRYDFGNVINLSWHPSINLLCFTTSDGELYIHENFVGAEYQSILEKRLESFSVRSGPLGETSGNARKQIPSRSKIDDADRPMRGGSPDSLDDILGLDDDDNFVEDDDGAGYAEEINGHGKRTNGHLDGPDGRDSKRFASYWEPTVHEAFQPGSTPWKGNRRYLCLNLTGVVWTVDQETHNTVTVEFYDSEMHRNFHFTDPYRYDKACLNENGALFSSSSPPDDGPAMIYYRPHETWTTRGDWRTQLPPGETVKAIALSESYIVVLTSANYVRIYTLYGTPFRVYRQKSAAITCAAWRDYVMTIGNGPVGHNGFAALTYSIENVKRDEICQNEDIVAITDGEQLKNVFFSDNGDPCIYDSEGVLLILQHWRTPGQARWVPLLDTKLLDRLSKGRKEETYWPVAVAQNKFHCIILKGGETHPYFPRPLLSEFDFKIPVSSKPSNTNEDDDEESETIRNDAARFEEAFVRENLFYSLFQDLISTTNATRNQRAELARREVEIDKILLQMLAVECREGEERGMKALELVGMLQDRSGKMIEAAVKIAQRYNRSILEDKIRDLGERRLMGMEEDDDELA</sequence>
<dbReference type="InterPro" id="IPR022100">
    <property type="entry name" value="WDHD1/CFT4_beta-prop_2nd"/>
</dbReference>
<dbReference type="GO" id="GO:0006261">
    <property type="term" value="P:DNA-templated DNA replication"/>
    <property type="evidence" value="ECO:0007669"/>
    <property type="project" value="TreeGrafter"/>
</dbReference>
<dbReference type="GO" id="GO:0000278">
    <property type="term" value="P:mitotic cell cycle"/>
    <property type="evidence" value="ECO:0007669"/>
    <property type="project" value="TreeGrafter"/>
</dbReference>
<evidence type="ECO:0000256" key="2">
    <source>
        <dbReference type="ARBA" id="ARBA00022574"/>
    </source>
</evidence>
<dbReference type="GO" id="GO:0003682">
    <property type="term" value="F:chromatin binding"/>
    <property type="evidence" value="ECO:0007669"/>
    <property type="project" value="TreeGrafter"/>
</dbReference>
<evidence type="ECO:0000256" key="5">
    <source>
        <dbReference type="PROSITE-ProRule" id="PRU00221"/>
    </source>
</evidence>
<evidence type="ECO:0000313" key="10">
    <source>
        <dbReference type="EMBL" id="GAM33327.1"/>
    </source>
</evidence>
<reference evidence="11" key="1">
    <citation type="journal article" date="2015" name="Genome Announc.">
        <title>Draft genome sequence of Talaromyces cellulolyticus strain Y-94, a source of lignocellulosic biomass-degrading enzymes.</title>
        <authorList>
            <person name="Fujii T."/>
            <person name="Koike H."/>
            <person name="Sawayama S."/>
            <person name="Yano S."/>
            <person name="Inoue H."/>
        </authorList>
    </citation>
    <scope>NUCLEOTIDE SEQUENCE [LARGE SCALE GENOMIC DNA]</scope>
    <source>
        <strain evidence="11">Y-94</strain>
    </source>
</reference>
<dbReference type="Gene3D" id="2.130.10.10">
    <property type="entry name" value="YVTN repeat-like/Quinoprotein amine dehydrogenase"/>
    <property type="match status" value="2"/>
</dbReference>
<evidence type="ECO:0000256" key="4">
    <source>
        <dbReference type="ARBA" id="ARBA00023242"/>
    </source>
</evidence>
<feature type="repeat" description="WD" evidence="5">
    <location>
        <begin position="229"/>
        <end position="270"/>
    </location>
</feature>
<dbReference type="InterPro" id="IPR036322">
    <property type="entry name" value="WD40_repeat_dom_sf"/>
</dbReference>
<protein>
    <submittedName>
        <fullName evidence="10">DNA polymerase alpha accessory factor</fullName>
    </submittedName>
</protein>
<dbReference type="AlphaFoldDB" id="A0A0B8MXF2"/>
<feature type="domain" description="WDHD1 first WD40" evidence="9">
    <location>
        <begin position="11"/>
        <end position="298"/>
    </location>
</feature>
<dbReference type="InterPro" id="IPR048591">
    <property type="entry name" value="WDHD1/CFT4_hel"/>
</dbReference>
<dbReference type="PROSITE" id="PS50294">
    <property type="entry name" value="WD_REPEATS_REGION"/>
    <property type="match status" value="1"/>
</dbReference>
<keyword evidence="3" id="KW-0677">Repeat</keyword>
<dbReference type="Pfam" id="PF20946">
    <property type="entry name" value="Ctf4_C"/>
    <property type="match status" value="1"/>
</dbReference>
<keyword evidence="2 5" id="KW-0853">WD repeat</keyword>
<comment type="subcellular location">
    <subcellularLocation>
        <location evidence="1">Nucleus</location>
    </subcellularLocation>
</comment>